<dbReference type="Proteomes" id="UP000187209">
    <property type="component" value="Unassembled WGS sequence"/>
</dbReference>
<dbReference type="OrthoDB" id="5980302at2759"/>
<sequence length="622" mass="72156">MIKTELCPCGSVLLWKCLDCCVGYCEVHSDWAIENHFYIKNSIEHRLVNTQTQEIFLASEVYNQIVDKIRDTNADFIGYSLRGSIDILEKKYNFFIEGHPEPISSILPFRNSYFITTCPNDRVRLWDTKTQTQIPLLKSKAIGSVTGLSKTQSFLAVCHLWNADVWDLQNNIKHYHYETENQIVLVSFSPNDQKVLLAENSGNIYVLNVVEKTFEGKIKAVDYQNYTFLSCDDMYSVLVTQGLYLRIWNNEDKYKKMSSCIQSPSNIICACVIYNRNLLICGCEDHIIRSWNYALNILEYTFIGHSNKVTYITTANNDRDLISYAQGCSVKKWDLIDRSFIKTYNFQQQVNRFCICPDDFIAVYTQGRSNNLIINKLVESSSPTVFSNCIGKTIYLLQVSLINNRVFSVESTFCSYVKVWDISNKNHIGDLKKHSLRISCLQLSYNQNMLVSASVDCSICIWDINSNLLLYYIDNTGVSISKIDIDKKQEKIVFATCDDDIKIWNFNNDQRYFKVNEHNYRIMDVSFANDDKYVISVDTSGVIKVVRLDLGVVLLLSDAKIAQFYKMIKTRNEKFLLVRDKKNMVFVWDLKDLERVGEFNYSGSREWMMRYCEVSQLYINDV</sequence>
<accession>A0A1R2AWE7</accession>
<feature type="repeat" description="WD" evidence="3">
    <location>
        <begin position="431"/>
        <end position="472"/>
    </location>
</feature>
<dbReference type="SUPFAM" id="SSF50978">
    <property type="entry name" value="WD40 repeat-like"/>
    <property type="match status" value="1"/>
</dbReference>
<dbReference type="PROSITE" id="PS50294">
    <property type="entry name" value="WD_REPEATS_REGION"/>
    <property type="match status" value="1"/>
</dbReference>
<evidence type="ECO:0000313" key="4">
    <source>
        <dbReference type="EMBL" id="OMJ68859.1"/>
    </source>
</evidence>
<dbReference type="Pfam" id="PF00400">
    <property type="entry name" value="WD40"/>
    <property type="match status" value="1"/>
</dbReference>
<dbReference type="Gene3D" id="2.130.10.10">
    <property type="entry name" value="YVTN repeat-like/Quinoprotein amine dehydrogenase"/>
    <property type="match status" value="3"/>
</dbReference>
<keyword evidence="5" id="KW-1185">Reference proteome</keyword>
<gene>
    <name evidence="4" type="ORF">SteCoe_33570</name>
</gene>
<evidence type="ECO:0000256" key="1">
    <source>
        <dbReference type="ARBA" id="ARBA00022574"/>
    </source>
</evidence>
<name>A0A1R2AWE7_9CILI</name>
<dbReference type="InterPro" id="IPR019775">
    <property type="entry name" value="WD40_repeat_CS"/>
</dbReference>
<evidence type="ECO:0000256" key="3">
    <source>
        <dbReference type="PROSITE-ProRule" id="PRU00221"/>
    </source>
</evidence>
<dbReference type="PROSITE" id="PS50082">
    <property type="entry name" value="WD_REPEATS_2"/>
    <property type="match status" value="1"/>
</dbReference>
<dbReference type="SUPFAM" id="SSF50998">
    <property type="entry name" value="Quinoprotein alcohol dehydrogenase-like"/>
    <property type="match status" value="1"/>
</dbReference>
<dbReference type="InterPro" id="IPR011047">
    <property type="entry name" value="Quinoprotein_ADH-like_sf"/>
</dbReference>
<dbReference type="SMART" id="SM00320">
    <property type="entry name" value="WD40"/>
    <property type="match status" value="6"/>
</dbReference>
<protein>
    <submittedName>
        <fullName evidence="4">Uncharacterized protein</fullName>
    </submittedName>
</protein>
<keyword evidence="2" id="KW-0677">Repeat</keyword>
<dbReference type="PANTHER" id="PTHR19848">
    <property type="entry name" value="WD40 REPEAT PROTEIN"/>
    <property type="match status" value="1"/>
</dbReference>
<dbReference type="InterPro" id="IPR001680">
    <property type="entry name" value="WD40_rpt"/>
</dbReference>
<evidence type="ECO:0000256" key="2">
    <source>
        <dbReference type="ARBA" id="ARBA00022737"/>
    </source>
</evidence>
<dbReference type="InterPro" id="IPR036322">
    <property type="entry name" value="WD40_repeat_dom_sf"/>
</dbReference>
<dbReference type="PANTHER" id="PTHR19848:SF8">
    <property type="entry name" value="F-BOX AND WD REPEAT DOMAIN CONTAINING 7"/>
    <property type="match status" value="1"/>
</dbReference>
<organism evidence="4 5">
    <name type="scientific">Stentor coeruleus</name>
    <dbReference type="NCBI Taxonomy" id="5963"/>
    <lineage>
        <taxon>Eukaryota</taxon>
        <taxon>Sar</taxon>
        <taxon>Alveolata</taxon>
        <taxon>Ciliophora</taxon>
        <taxon>Postciliodesmatophora</taxon>
        <taxon>Heterotrichea</taxon>
        <taxon>Heterotrichida</taxon>
        <taxon>Stentoridae</taxon>
        <taxon>Stentor</taxon>
    </lineage>
</organism>
<reference evidence="4 5" key="1">
    <citation type="submission" date="2016-11" db="EMBL/GenBank/DDBJ databases">
        <title>The macronuclear genome of Stentor coeruleus: a giant cell with tiny introns.</title>
        <authorList>
            <person name="Slabodnick M."/>
            <person name="Ruby J.G."/>
            <person name="Reiff S.B."/>
            <person name="Swart E.C."/>
            <person name="Gosai S."/>
            <person name="Prabakaran S."/>
            <person name="Witkowska E."/>
            <person name="Larue G.E."/>
            <person name="Fisher S."/>
            <person name="Freeman R.M."/>
            <person name="Gunawardena J."/>
            <person name="Chu W."/>
            <person name="Stover N.A."/>
            <person name="Gregory B.D."/>
            <person name="Nowacki M."/>
            <person name="Derisi J."/>
            <person name="Roy S.W."/>
            <person name="Marshall W.F."/>
            <person name="Sood P."/>
        </authorList>
    </citation>
    <scope>NUCLEOTIDE SEQUENCE [LARGE SCALE GENOMIC DNA]</scope>
    <source>
        <strain evidence="4">WM001</strain>
    </source>
</reference>
<dbReference type="EMBL" id="MPUH01001271">
    <property type="protein sequence ID" value="OMJ68859.1"/>
    <property type="molecule type" value="Genomic_DNA"/>
</dbReference>
<comment type="caution">
    <text evidence="4">The sequence shown here is derived from an EMBL/GenBank/DDBJ whole genome shotgun (WGS) entry which is preliminary data.</text>
</comment>
<evidence type="ECO:0000313" key="5">
    <source>
        <dbReference type="Proteomes" id="UP000187209"/>
    </source>
</evidence>
<proteinExistence type="predicted"/>
<dbReference type="PROSITE" id="PS00678">
    <property type="entry name" value="WD_REPEATS_1"/>
    <property type="match status" value="1"/>
</dbReference>
<keyword evidence="1 3" id="KW-0853">WD repeat</keyword>
<dbReference type="InterPro" id="IPR015943">
    <property type="entry name" value="WD40/YVTN_repeat-like_dom_sf"/>
</dbReference>
<dbReference type="AlphaFoldDB" id="A0A1R2AWE7"/>